<protein>
    <submittedName>
        <fullName evidence="1">Uncharacterized protein</fullName>
    </submittedName>
</protein>
<evidence type="ECO:0000313" key="1">
    <source>
        <dbReference type="EMBL" id="KAK1139569.1"/>
    </source>
</evidence>
<dbReference type="EMBL" id="JAOPJF010000104">
    <property type="protein sequence ID" value="KAK1139569.1"/>
    <property type="molecule type" value="Genomic_DNA"/>
</dbReference>
<reference evidence="1 2" key="1">
    <citation type="journal article" date="2023" name="ACS Omega">
        <title>Identification of the Neoaspergillic Acid Biosynthesis Gene Cluster by Establishing an In Vitro CRISPR-Ribonucleoprotein Genetic System in Aspergillus melleus.</title>
        <authorList>
            <person name="Yuan B."/>
            <person name="Grau M.F."/>
            <person name="Murata R.M."/>
            <person name="Torok T."/>
            <person name="Venkateswaran K."/>
            <person name="Stajich J.E."/>
            <person name="Wang C.C.C."/>
        </authorList>
    </citation>
    <scope>NUCLEOTIDE SEQUENCE [LARGE SCALE GENOMIC DNA]</scope>
    <source>
        <strain evidence="1 2">IMV 1140</strain>
    </source>
</reference>
<organism evidence="1 2">
    <name type="scientific">Aspergillus melleus</name>
    <dbReference type="NCBI Taxonomy" id="138277"/>
    <lineage>
        <taxon>Eukaryota</taxon>
        <taxon>Fungi</taxon>
        <taxon>Dikarya</taxon>
        <taxon>Ascomycota</taxon>
        <taxon>Pezizomycotina</taxon>
        <taxon>Eurotiomycetes</taxon>
        <taxon>Eurotiomycetidae</taxon>
        <taxon>Eurotiales</taxon>
        <taxon>Aspergillaceae</taxon>
        <taxon>Aspergillus</taxon>
        <taxon>Aspergillus subgen. Circumdati</taxon>
    </lineage>
</organism>
<accession>A0ACC3APQ7</accession>
<proteinExistence type="predicted"/>
<evidence type="ECO:0000313" key="2">
    <source>
        <dbReference type="Proteomes" id="UP001177260"/>
    </source>
</evidence>
<name>A0ACC3APQ7_9EURO</name>
<dbReference type="Proteomes" id="UP001177260">
    <property type="component" value="Unassembled WGS sequence"/>
</dbReference>
<comment type="caution">
    <text evidence="1">The sequence shown here is derived from an EMBL/GenBank/DDBJ whole genome shotgun (WGS) entry which is preliminary data.</text>
</comment>
<keyword evidence="2" id="KW-1185">Reference proteome</keyword>
<gene>
    <name evidence="1" type="ORF">N8T08_000642</name>
</gene>
<sequence length="602" mass="69462">MSQREMQEIQELRRRLEEEQRLRKEEQRRHEKAEEFRLQTQNTTLPEFLDACHLHLFLGLKIQEDKDSTTQRNPANADRKLRPARIREWSNFPEEQILIWDDLMNTDFVTERHFTSLILLKEYGYDIRARMLGSELDLSYFERQTVESRVASVIKQLYANPRLRQTFSLNGDVIFENHANTLRGDSNIAEDMSSLSLSQTQPLRSTRLAAKPTNVLAFTLRALRVPTRDIAWINQARCKLDTWDMVYDDLLDEIAEKDIPFSDFKPLRRSRNEYCHVSPVKTRSKSAGVGSCNPSYDTSYQKPGDDDAGDDFNPNTPSRPPRNRRLAHPPDPRSTSGKAAPQGSGYKGKSRQYCSQQCLLGLIKGGTLDRKCPNVSDHGVDRHRLTPATLIRQLDRQFFSDHQQLDTQIGCESLHVHGSRGALFKITLWSHGYMFVGKGTPVEFVTGSKHEEFIYSHLAPIQGLYVPVLLGSLRLRHPFPYDGIAEIVHLMFMSYVGKPLAKRRDLDRCPQIHQQVEKSLHAIHELNVLQGDPIPGNMVEENGRVMFIDFERAKLQPRRLPLGGISPNHKRKREIDFAANSQDKHSHHDCFEREKRRMRNAL</sequence>